<dbReference type="PROSITE" id="PS50206">
    <property type="entry name" value="RHODANESE_3"/>
    <property type="match status" value="1"/>
</dbReference>
<evidence type="ECO:0000313" key="3">
    <source>
        <dbReference type="Proteomes" id="UP000796880"/>
    </source>
</evidence>
<dbReference type="InterPro" id="IPR036873">
    <property type="entry name" value="Rhodanese-like_dom_sf"/>
</dbReference>
<organism evidence="2 3">
    <name type="scientific">Rhamnella rubrinervis</name>
    <dbReference type="NCBI Taxonomy" id="2594499"/>
    <lineage>
        <taxon>Eukaryota</taxon>
        <taxon>Viridiplantae</taxon>
        <taxon>Streptophyta</taxon>
        <taxon>Embryophyta</taxon>
        <taxon>Tracheophyta</taxon>
        <taxon>Spermatophyta</taxon>
        <taxon>Magnoliopsida</taxon>
        <taxon>eudicotyledons</taxon>
        <taxon>Gunneridae</taxon>
        <taxon>Pentapetalae</taxon>
        <taxon>rosids</taxon>
        <taxon>fabids</taxon>
        <taxon>Rosales</taxon>
        <taxon>Rhamnaceae</taxon>
        <taxon>rhamnoid group</taxon>
        <taxon>Rhamneae</taxon>
        <taxon>Rhamnella</taxon>
    </lineage>
</organism>
<dbReference type="SUPFAM" id="SSF52821">
    <property type="entry name" value="Rhodanese/Cell cycle control phosphatase"/>
    <property type="match status" value="1"/>
</dbReference>
<dbReference type="CDD" id="cd00158">
    <property type="entry name" value="RHOD"/>
    <property type="match status" value="1"/>
</dbReference>
<dbReference type="Proteomes" id="UP000796880">
    <property type="component" value="Unassembled WGS sequence"/>
</dbReference>
<dbReference type="FunFam" id="3.40.250.10:FF:000047">
    <property type="entry name" value="Rhodanese-like domain-containing protein 10"/>
    <property type="match status" value="1"/>
</dbReference>
<keyword evidence="3" id="KW-1185">Reference proteome</keyword>
<feature type="domain" description="Rhodanese" evidence="1">
    <location>
        <begin position="72"/>
        <end position="196"/>
    </location>
</feature>
<dbReference type="InterPro" id="IPR001763">
    <property type="entry name" value="Rhodanese-like_dom"/>
</dbReference>
<name>A0A8K0HCC8_9ROSA</name>
<dbReference type="Pfam" id="PF00581">
    <property type="entry name" value="Rhodanese"/>
    <property type="match status" value="1"/>
</dbReference>
<dbReference type="EMBL" id="VOIH02000004">
    <property type="protein sequence ID" value="KAF3449553.1"/>
    <property type="molecule type" value="Genomic_DNA"/>
</dbReference>
<dbReference type="PANTHER" id="PTHR45510:SF1">
    <property type="entry name" value="RHODANESE-LIKE DOMAIN-CONTAINING PROTEIN 10"/>
    <property type="match status" value="1"/>
</dbReference>
<gene>
    <name evidence="2" type="ORF">FNV43_RR10282</name>
</gene>
<dbReference type="PANTHER" id="PTHR45510">
    <property type="entry name" value="RHODANESE-LIKE DOMAIN-CONTAINING PROTEIN 10"/>
    <property type="match status" value="1"/>
</dbReference>
<dbReference type="GO" id="GO:0009507">
    <property type="term" value="C:chloroplast"/>
    <property type="evidence" value="ECO:0007669"/>
    <property type="project" value="TreeGrafter"/>
</dbReference>
<protein>
    <recommendedName>
        <fullName evidence="1">Rhodanese domain-containing protein</fullName>
    </recommendedName>
</protein>
<proteinExistence type="predicted"/>
<accession>A0A8K0HCC8</accession>
<comment type="caution">
    <text evidence="2">The sequence shown here is derived from an EMBL/GenBank/DDBJ whole genome shotgun (WGS) entry which is preliminary data.</text>
</comment>
<reference evidence="2" key="1">
    <citation type="submission" date="2020-03" db="EMBL/GenBank/DDBJ databases">
        <title>A high-quality chromosome-level genome assembly of a woody plant with both climbing and erect habits, Rhamnella rubrinervis.</title>
        <authorList>
            <person name="Lu Z."/>
            <person name="Yang Y."/>
            <person name="Zhu X."/>
            <person name="Sun Y."/>
        </authorList>
    </citation>
    <scope>NUCLEOTIDE SEQUENCE</scope>
    <source>
        <strain evidence="2">BYM</strain>
        <tissue evidence="2">Leaf</tissue>
    </source>
</reference>
<dbReference type="Gene3D" id="3.40.250.10">
    <property type="entry name" value="Rhodanese-like domain"/>
    <property type="match status" value="1"/>
</dbReference>
<evidence type="ECO:0000313" key="2">
    <source>
        <dbReference type="EMBL" id="KAF3449553.1"/>
    </source>
</evidence>
<dbReference type="AlphaFoldDB" id="A0A8K0HCC8"/>
<dbReference type="SMART" id="SM00450">
    <property type="entry name" value="RHOD"/>
    <property type="match status" value="1"/>
</dbReference>
<dbReference type="InterPro" id="IPR044614">
    <property type="entry name" value="STR10"/>
</dbReference>
<sequence length="225" mass="24852">MTVQVNNLCSSNTLITWKLKKKVETQSKLPNSTKQKKPFFGIYASSSSNARQLIEFGTVKAIQPKDAATAIGSDGFVLLDIRPVWEREKARVSGSLHVPLFVEDKDNSVITLIKKWVHFGYIGLWTGQNFTTLNSDFLSQVEQLVPDKDTMLLVACGEGLRSLMATSKLYKGGYKKLGWLAGGFNRSAEGDFEAVEGTEKLEYATIGGVSYYFLQLLLLLRAVGG</sequence>
<evidence type="ECO:0000259" key="1">
    <source>
        <dbReference type="PROSITE" id="PS50206"/>
    </source>
</evidence>
<dbReference type="OrthoDB" id="566238at2759"/>